<evidence type="ECO:0000313" key="1">
    <source>
        <dbReference type="EMBL" id="WOL20092.1"/>
    </source>
</evidence>
<dbReference type="Proteomes" id="UP001327560">
    <property type="component" value="Chromosome 9"/>
</dbReference>
<sequence>MKNLKEGLGIKIANGAKTDTILDPWIEGIPIRWWPTFVDIKAMEMYKVVANLMNADGWCADKLNRCFGKELVNKIEAIQCDVEGAEDTWVWRSDLRGQLTIKNAYCYLKDKENEYSESDSNWRKLWSVKISERVKIFDWKLI</sequence>
<reference evidence="1 2" key="1">
    <citation type="submission" date="2023-10" db="EMBL/GenBank/DDBJ databases">
        <title>Chromosome-scale genome assembly provides insights into flower coloration mechanisms of Canna indica.</title>
        <authorList>
            <person name="Li C."/>
        </authorList>
    </citation>
    <scope>NUCLEOTIDE SEQUENCE [LARGE SCALE GENOMIC DNA]</scope>
    <source>
        <tissue evidence="1">Flower</tissue>
    </source>
</reference>
<accession>A0AAQ3L6A2</accession>
<name>A0AAQ3L6A2_9LILI</name>
<dbReference type="EMBL" id="CP136898">
    <property type="protein sequence ID" value="WOL20092.1"/>
    <property type="molecule type" value="Genomic_DNA"/>
</dbReference>
<proteinExistence type="predicted"/>
<gene>
    <name evidence="1" type="ORF">Cni_G28894</name>
</gene>
<evidence type="ECO:0008006" key="3">
    <source>
        <dbReference type="Google" id="ProtNLM"/>
    </source>
</evidence>
<organism evidence="1 2">
    <name type="scientific">Canna indica</name>
    <name type="common">Indian-shot</name>
    <dbReference type="NCBI Taxonomy" id="4628"/>
    <lineage>
        <taxon>Eukaryota</taxon>
        <taxon>Viridiplantae</taxon>
        <taxon>Streptophyta</taxon>
        <taxon>Embryophyta</taxon>
        <taxon>Tracheophyta</taxon>
        <taxon>Spermatophyta</taxon>
        <taxon>Magnoliopsida</taxon>
        <taxon>Liliopsida</taxon>
        <taxon>Zingiberales</taxon>
        <taxon>Cannaceae</taxon>
        <taxon>Canna</taxon>
    </lineage>
</organism>
<keyword evidence="2" id="KW-1185">Reference proteome</keyword>
<protein>
    <recommendedName>
        <fullName evidence="3">Reverse transcriptase zinc-binding domain-containing protein</fullName>
    </recommendedName>
</protein>
<dbReference type="AlphaFoldDB" id="A0AAQ3L6A2"/>
<evidence type="ECO:0000313" key="2">
    <source>
        <dbReference type="Proteomes" id="UP001327560"/>
    </source>
</evidence>